<dbReference type="Proteomes" id="UP000193719">
    <property type="component" value="Unassembled WGS sequence"/>
</dbReference>
<protein>
    <submittedName>
        <fullName evidence="3">Uncharacterized protein</fullName>
    </submittedName>
</protein>
<name>A0A1Y1V3K0_9FUNG</name>
<feature type="region of interest" description="Disordered" evidence="2">
    <location>
        <begin position="128"/>
        <end position="147"/>
    </location>
</feature>
<keyword evidence="1" id="KW-0175">Coiled coil</keyword>
<reference evidence="3 4" key="1">
    <citation type="submission" date="2016-08" db="EMBL/GenBank/DDBJ databases">
        <title>Genomes of anaerobic fungi encode conserved fungal cellulosomes for biomass hydrolysis.</title>
        <authorList>
            <consortium name="DOE Joint Genome Institute"/>
            <person name="Haitjema C.H."/>
            <person name="Gilmore S.P."/>
            <person name="Henske J.K."/>
            <person name="Solomon K.V."/>
            <person name="De Groot R."/>
            <person name="Kuo A."/>
            <person name="Mondo S.J."/>
            <person name="Salamov A.A."/>
            <person name="Labutti K."/>
            <person name="Zhao Z."/>
            <person name="Chiniquy J."/>
            <person name="Barry K."/>
            <person name="Brewer H.M."/>
            <person name="Purvine S.O."/>
            <person name="Wright A.T."/>
            <person name="Boxma B."/>
            <person name="Van Alen T."/>
            <person name="Hackstein J.H."/>
            <person name="Baker S.E."/>
            <person name="Grigoriev I.V."/>
            <person name="O'Malley M.A."/>
        </authorList>
    </citation>
    <scope>NUCLEOTIDE SEQUENCE [LARGE SCALE GENOMIC DNA]</scope>
    <source>
        <strain evidence="4">finn</strain>
    </source>
</reference>
<dbReference type="AlphaFoldDB" id="A0A1Y1V3K0"/>
<dbReference type="EMBL" id="MCFH01000039">
    <property type="protein sequence ID" value="ORX45603.1"/>
    <property type="molecule type" value="Genomic_DNA"/>
</dbReference>
<evidence type="ECO:0000313" key="4">
    <source>
        <dbReference type="Proteomes" id="UP000193719"/>
    </source>
</evidence>
<sequence length="351" mass="41247">MENTKVSNSTYRNSSRNYLLDEDIKKDNLYNNKKGSLASLSSRNFNNNYQKPKKIHEVDSDIPSNEHNEIVRLPSIINENAIKPPQYIAYTGSNINGEVILKDLTGELWVQPSNSILSMKSENRLKSEFETTNISHKSKDDDKKSESNNLLKKIASSNKDEDNLLPTFDNNYKRNFDKYLSDVQKLIEYAKNPVFDYGSTQNISIDIEKEKRKRKTQNNNFDPGSADSQKISINGRKPIRVINLELEMKLDNLRNNDIERENFERKIEAYLQNRKIQKINFDILMNNKKIKKIGEIKKLKNDYIERYNQHIVEVLKKERKLLYQRLDKITKNIDYKNACSEMEKEREVGFY</sequence>
<comment type="caution">
    <text evidence="3">The sequence shown here is derived from an EMBL/GenBank/DDBJ whole genome shotgun (WGS) entry which is preliminary data.</text>
</comment>
<evidence type="ECO:0000256" key="1">
    <source>
        <dbReference type="SAM" id="Coils"/>
    </source>
</evidence>
<evidence type="ECO:0000313" key="3">
    <source>
        <dbReference type="EMBL" id="ORX45603.1"/>
    </source>
</evidence>
<reference evidence="3 4" key="2">
    <citation type="submission" date="2016-08" db="EMBL/GenBank/DDBJ databases">
        <title>Pervasive Adenine N6-methylation of Active Genes in Fungi.</title>
        <authorList>
            <consortium name="DOE Joint Genome Institute"/>
            <person name="Mondo S.J."/>
            <person name="Dannebaum R.O."/>
            <person name="Kuo R.C."/>
            <person name="Labutti K."/>
            <person name="Haridas S."/>
            <person name="Kuo A."/>
            <person name="Salamov A."/>
            <person name="Ahrendt S.R."/>
            <person name="Lipzen A."/>
            <person name="Sullivan W."/>
            <person name="Andreopoulos W.B."/>
            <person name="Clum A."/>
            <person name="Lindquist E."/>
            <person name="Daum C."/>
            <person name="Ramamoorthy G.K."/>
            <person name="Gryganskyi A."/>
            <person name="Culley D."/>
            <person name="Magnuson J.K."/>
            <person name="James T.Y."/>
            <person name="O'Malley M.A."/>
            <person name="Stajich J.E."/>
            <person name="Spatafora J.W."/>
            <person name="Visel A."/>
            <person name="Grigoriev I.V."/>
        </authorList>
    </citation>
    <scope>NUCLEOTIDE SEQUENCE [LARGE SCALE GENOMIC DNA]</scope>
    <source>
        <strain evidence="4">finn</strain>
    </source>
</reference>
<feature type="region of interest" description="Disordered" evidence="2">
    <location>
        <begin position="209"/>
        <end position="231"/>
    </location>
</feature>
<gene>
    <name evidence="3" type="ORF">BCR36DRAFT_299101</name>
</gene>
<keyword evidence="4" id="KW-1185">Reference proteome</keyword>
<accession>A0A1Y1V3K0</accession>
<dbReference type="OrthoDB" id="2162900at2759"/>
<proteinExistence type="predicted"/>
<feature type="compositionally biased region" description="Polar residues" evidence="2">
    <location>
        <begin position="217"/>
        <end position="231"/>
    </location>
</feature>
<feature type="compositionally biased region" description="Basic and acidic residues" evidence="2">
    <location>
        <begin position="137"/>
        <end position="146"/>
    </location>
</feature>
<evidence type="ECO:0000256" key="2">
    <source>
        <dbReference type="SAM" id="MobiDB-lite"/>
    </source>
</evidence>
<organism evidence="3 4">
    <name type="scientific">Piromyces finnis</name>
    <dbReference type="NCBI Taxonomy" id="1754191"/>
    <lineage>
        <taxon>Eukaryota</taxon>
        <taxon>Fungi</taxon>
        <taxon>Fungi incertae sedis</taxon>
        <taxon>Chytridiomycota</taxon>
        <taxon>Chytridiomycota incertae sedis</taxon>
        <taxon>Neocallimastigomycetes</taxon>
        <taxon>Neocallimastigales</taxon>
        <taxon>Neocallimastigaceae</taxon>
        <taxon>Piromyces</taxon>
    </lineage>
</organism>
<feature type="coiled-coil region" evidence="1">
    <location>
        <begin position="253"/>
        <end position="280"/>
    </location>
</feature>